<dbReference type="Pfam" id="PF01569">
    <property type="entry name" value="PAP2"/>
    <property type="match status" value="1"/>
</dbReference>
<gene>
    <name evidence="3" type="ORF">UY19_C0019G0015</name>
</gene>
<feature type="transmembrane region" description="Helical" evidence="1">
    <location>
        <begin position="127"/>
        <end position="145"/>
    </location>
</feature>
<evidence type="ECO:0000313" key="3">
    <source>
        <dbReference type="EMBL" id="KKU89098.1"/>
    </source>
</evidence>
<dbReference type="Proteomes" id="UP000033882">
    <property type="component" value="Unassembled WGS sequence"/>
</dbReference>
<sequence length="188" mass="21691">MNSFDLSIFNFLHGIADRWFLLDWLAIFFAVYLGYLMTAFFVVMVIKEKDRKKRAYAFAWWVLAAIISRGIVAEVIYFFYQRLRPFVALNIEPVFNHAATPSFPSAHMAFYATLIIPMWYLDRKWGILYAASISGMAVARIYGAVHWPLDIIGGIVIALGATYGVRYMLFREVALHTEVEVIKEETIK</sequence>
<feature type="transmembrane region" description="Helical" evidence="1">
    <location>
        <begin position="58"/>
        <end position="80"/>
    </location>
</feature>
<name>A0A0G1WFN1_9BACT</name>
<dbReference type="SUPFAM" id="SSF48317">
    <property type="entry name" value="Acid phosphatase/Vanadium-dependent haloperoxidase"/>
    <property type="match status" value="1"/>
</dbReference>
<feature type="transmembrane region" description="Helical" evidence="1">
    <location>
        <begin position="151"/>
        <end position="169"/>
    </location>
</feature>
<dbReference type="Gene3D" id="1.20.144.10">
    <property type="entry name" value="Phosphatidic acid phosphatase type 2/haloperoxidase"/>
    <property type="match status" value="1"/>
</dbReference>
<proteinExistence type="predicted"/>
<keyword evidence="1" id="KW-0472">Membrane</keyword>
<dbReference type="InterPro" id="IPR036938">
    <property type="entry name" value="PAP2/HPO_sf"/>
</dbReference>
<comment type="caution">
    <text evidence="3">The sequence shown here is derived from an EMBL/GenBank/DDBJ whole genome shotgun (WGS) entry which is preliminary data.</text>
</comment>
<accession>A0A0G1WFN1</accession>
<keyword evidence="1" id="KW-0812">Transmembrane</keyword>
<reference evidence="3 4" key="1">
    <citation type="journal article" date="2015" name="Nature">
        <title>rRNA introns, odd ribosomes, and small enigmatic genomes across a large radiation of phyla.</title>
        <authorList>
            <person name="Brown C.T."/>
            <person name="Hug L.A."/>
            <person name="Thomas B.C."/>
            <person name="Sharon I."/>
            <person name="Castelle C.J."/>
            <person name="Singh A."/>
            <person name="Wilkins M.J."/>
            <person name="Williams K.H."/>
            <person name="Banfield J.F."/>
        </authorList>
    </citation>
    <scope>NUCLEOTIDE SEQUENCE [LARGE SCALE GENOMIC DNA]</scope>
</reference>
<dbReference type="EMBL" id="LCPB01000019">
    <property type="protein sequence ID" value="KKU89098.1"/>
    <property type="molecule type" value="Genomic_DNA"/>
</dbReference>
<dbReference type="AlphaFoldDB" id="A0A0G1WFN1"/>
<evidence type="ECO:0000256" key="1">
    <source>
        <dbReference type="SAM" id="Phobius"/>
    </source>
</evidence>
<evidence type="ECO:0000313" key="4">
    <source>
        <dbReference type="Proteomes" id="UP000033882"/>
    </source>
</evidence>
<feature type="domain" description="Phosphatidic acid phosphatase type 2/haloperoxidase" evidence="2">
    <location>
        <begin position="58"/>
        <end position="166"/>
    </location>
</feature>
<protein>
    <submittedName>
        <fullName evidence="3">PAP2 (Type 2 phosphatidic acid phosphatase) family protein</fullName>
    </submittedName>
</protein>
<feature type="transmembrane region" description="Helical" evidence="1">
    <location>
        <begin position="100"/>
        <end position="120"/>
    </location>
</feature>
<keyword evidence="1" id="KW-1133">Transmembrane helix</keyword>
<dbReference type="InterPro" id="IPR000326">
    <property type="entry name" value="PAP2/HPO"/>
</dbReference>
<feature type="transmembrane region" description="Helical" evidence="1">
    <location>
        <begin position="20"/>
        <end position="46"/>
    </location>
</feature>
<organism evidence="3 4">
    <name type="scientific">Candidatus Wolfebacteria bacterium GW2011_GWA2_47_9b</name>
    <dbReference type="NCBI Taxonomy" id="1619005"/>
    <lineage>
        <taxon>Bacteria</taxon>
        <taxon>Candidatus Wolfeibacteriota</taxon>
    </lineage>
</organism>
<dbReference type="SMART" id="SM00014">
    <property type="entry name" value="acidPPc"/>
    <property type="match status" value="1"/>
</dbReference>
<evidence type="ECO:0000259" key="2">
    <source>
        <dbReference type="SMART" id="SM00014"/>
    </source>
</evidence>